<dbReference type="CDD" id="cd12148">
    <property type="entry name" value="fungal_TF_MHR"/>
    <property type="match status" value="1"/>
</dbReference>
<feature type="compositionally biased region" description="Polar residues" evidence="6">
    <location>
        <begin position="237"/>
        <end position="246"/>
    </location>
</feature>
<dbReference type="Gene3D" id="4.10.240.10">
    <property type="entry name" value="Zn(2)-C6 fungal-type DNA-binding domain"/>
    <property type="match status" value="1"/>
</dbReference>
<evidence type="ECO:0000259" key="7">
    <source>
        <dbReference type="PROSITE" id="PS00463"/>
    </source>
</evidence>
<proteinExistence type="predicted"/>
<evidence type="ECO:0000313" key="8">
    <source>
        <dbReference type="EMBL" id="GME74959.1"/>
    </source>
</evidence>
<dbReference type="Proteomes" id="UP001165120">
    <property type="component" value="Unassembled WGS sequence"/>
</dbReference>
<reference evidence="8" key="1">
    <citation type="submission" date="2023-04" db="EMBL/GenBank/DDBJ databases">
        <title>Candida boidinii NBRC 10035.</title>
        <authorList>
            <person name="Ichikawa N."/>
            <person name="Sato H."/>
            <person name="Tonouchi N."/>
        </authorList>
    </citation>
    <scope>NUCLEOTIDE SEQUENCE</scope>
    <source>
        <strain evidence="8">NBRC 10035</strain>
    </source>
</reference>
<dbReference type="GO" id="GO:0005634">
    <property type="term" value="C:nucleus"/>
    <property type="evidence" value="ECO:0007669"/>
    <property type="project" value="UniProtKB-SubCell"/>
</dbReference>
<feature type="compositionally biased region" description="Low complexity" evidence="6">
    <location>
        <begin position="9"/>
        <end position="25"/>
    </location>
</feature>
<dbReference type="GO" id="GO:0008270">
    <property type="term" value="F:zinc ion binding"/>
    <property type="evidence" value="ECO:0007669"/>
    <property type="project" value="InterPro"/>
</dbReference>
<dbReference type="GO" id="GO:0000976">
    <property type="term" value="F:transcription cis-regulatory region binding"/>
    <property type="evidence" value="ECO:0007669"/>
    <property type="project" value="TreeGrafter"/>
</dbReference>
<evidence type="ECO:0000256" key="1">
    <source>
        <dbReference type="ARBA" id="ARBA00004123"/>
    </source>
</evidence>
<dbReference type="InterPro" id="IPR051089">
    <property type="entry name" value="prtT"/>
</dbReference>
<dbReference type="PANTHER" id="PTHR31845">
    <property type="entry name" value="FINGER DOMAIN PROTEIN, PUTATIVE-RELATED"/>
    <property type="match status" value="1"/>
</dbReference>
<gene>
    <name evidence="8" type="ORF">Cboi02_000459100</name>
</gene>
<dbReference type="InterPro" id="IPR036864">
    <property type="entry name" value="Zn2-C6_fun-type_DNA-bd_sf"/>
</dbReference>
<name>A0A9W6T3B0_CANBO</name>
<comment type="caution">
    <text evidence="8">The sequence shown here is derived from an EMBL/GenBank/DDBJ whole genome shotgun (WGS) entry which is preliminary data.</text>
</comment>
<keyword evidence="5" id="KW-0539">Nucleus</keyword>
<protein>
    <submittedName>
        <fullName evidence="8">Unnamed protein product</fullName>
    </submittedName>
</protein>
<dbReference type="PANTHER" id="PTHR31845:SF10">
    <property type="entry name" value="ZN(II)2CYS6 TRANSCRIPTION FACTOR (EUROFUNG)"/>
    <property type="match status" value="1"/>
</dbReference>
<feature type="region of interest" description="Disordered" evidence="6">
    <location>
        <begin position="106"/>
        <end position="130"/>
    </location>
</feature>
<dbReference type="InterPro" id="IPR001138">
    <property type="entry name" value="Zn2Cys6_DnaBD"/>
</dbReference>
<dbReference type="SUPFAM" id="SSF57701">
    <property type="entry name" value="Zn2/Cys6 DNA-binding domain"/>
    <property type="match status" value="1"/>
</dbReference>
<dbReference type="CDD" id="cd00067">
    <property type="entry name" value="GAL4"/>
    <property type="match status" value="1"/>
</dbReference>
<evidence type="ECO:0000256" key="5">
    <source>
        <dbReference type="ARBA" id="ARBA00023242"/>
    </source>
</evidence>
<dbReference type="PROSITE" id="PS00463">
    <property type="entry name" value="ZN2_CY6_FUNGAL_1"/>
    <property type="match status" value="1"/>
</dbReference>
<sequence>MKNSKKLGSISNTNNDNNIPSLNNITFPLTSNTSDIMTNKKQSPNSAPASPSDIVRSSRSPSAEKLDEGNDGSDIDSDAQSDENIITKDDTVDSTRFKQEDEIKVDESVLQDDHSTEITEEHNDFQDTQNKEMTKRRAVACKACHSLKVKCVPVDEDVKFGPCQRCTKAKRLCQFDLTNTRKRKNSKLKPTNKIQELEIQIQELKDKLLKQERINIDQINQLRKQQMPQDQEHSAFNDGSSQTTISVGPLTPGIAQENSENRAASLSGSMSSQKQSKGASNQPISNNKAMYDHQDSGMSEASWESSVSSPQLSEEEIMRQLQIRKFKKEIQWLDDMQHDKLISETSAVVAVADRRTKMLADRLNPENYDVIAKGWLTKEQCQEMINKFVFRMWKWYPFIDLDLNALTVDSLKQKQPILLLTILFISTMLETSTSEEVLDLQLKLEILTFDTLSGEILSVGNKSLELLRCLILICVWYNSPELFHHRRYHLLTSLCVSMVHDLGLSGRPYFFYNKEEGTVKKAAILENPQNLESKALILVVYLSSVSIALFLRRRIPVQFTDYSLQCCIDLENSGIEKFQRIALYARLNNLLEKTHYAVHSPSDILTLSELSSNRYRYVSNILQSQLDAMKQTIKSLSKHNKKDFDNLMAYYYSIQAYLHEPALHRFFIEESITSDPNIELPSHLAENVEKCSTSCFLALTHFAQLSKDDIAVMPLFYSSRIMYSAGILLRLRYLCISVPAMTKYEFITNETMAMQSIFAKFIE</sequence>
<dbReference type="SMART" id="SM00066">
    <property type="entry name" value="GAL4"/>
    <property type="match status" value="1"/>
</dbReference>
<keyword evidence="4" id="KW-0804">Transcription</keyword>
<keyword evidence="9" id="KW-1185">Reference proteome</keyword>
<feature type="compositionally biased region" description="Low complexity" evidence="6">
    <location>
        <begin position="296"/>
        <end position="309"/>
    </location>
</feature>
<feature type="region of interest" description="Disordered" evidence="6">
    <location>
        <begin position="223"/>
        <end position="309"/>
    </location>
</feature>
<feature type="domain" description="Zn(2)-C6 fungal-type" evidence="7">
    <location>
        <begin position="140"/>
        <end position="173"/>
    </location>
</feature>
<keyword evidence="2" id="KW-0805">Transcription regulation</keyword>
<feature type="region of interest" description="Disordered" evidence="6">
    <location>
        <begin position="1"/>
        <end position="93"/>
    </location>
</feature>
<dbReference type="AlphaFoldDB" id="A0A9W6T3B0"/>
<dbReference type="GO" id="GO:0000981">
    <property type="term" value="F:DNA-binding transcription factor activity, RNA polymerase II-specific"/>
    <property type="evidence" value="ECO:0007669"/>
    <property type="project" value="InterPro"/>
</dbReference>
<organism evidence="8 9">
    <name type="scientific">Candida boidinii</name>
    <name type="common">Yeast</name>
    <dbReference type="NCBI Taxonomy" id="5477"/>
    <lineage>
        <taxon>Eukaryota</taxon>
        <taxon>Fungi</taxon>
        <taxon>Dikarya</taxon>
        <taxon>Ascomycota</taxon>
        <taxon>Saccharomycotina</taxon>
        <taxon>Pichiomycetes</taxon>
        <taxon>Pichiales</taxon>
        <taxon>Pichiaceae</taxon>
        <taxon>Ogataea</taxon>
        <taxon>Ogataea/Candida clade</taxon>
    </lineage>
</organism>
<keyword evidence="3" id="KW-0238">DNA-binding</keyword>
<feature type="compositionally biased region" description="Polar residues" evidence="6">
    <location>
        <begin position="26"/>
        <end position="61"/>
    </location>
</feature>
<evidence type="ECO:0000256" key="3">
    <source>
        <dbReference type="ARBA" id="ARBA00023125"/>
    </source>
</evidence>
<evidence type="ECO:0000256" key="2">
    <source>
        <dbReference type="ARBA" id="ARBA00023015"/>
    </source>
</evidence>
<evidence type="ECO:0000313" key="9">
    <source>
        <dbReference type="Proteomes" id="UP001165120"/>
    </source>
</evidence>
<dbReference type="EMBL" id="BSXN01001910">
    <property type="protein sequence ID" value="GME74959.1"/>
    <property type="molecule type" value="Genomic_DNA"/>
</dbReference>
<accession>A0A9W6T3B0</accession>
<comment type="subcellular location">
    <subcellularLocation>
        <location evidence="1">Nucleus</location>
    </subcellularLocation>
</comment>
<feature type="compositionally biased region" description="Acidic residues" evidence="6">
    <location>
        <begin position="69"/>
        <end position="81"/>
    </location>
</feature>
<evidence type="ECO:0000256" key="4">
    <source>
        <dbReference type="ARBA" id="ARBA00023163"/>
    </source>
</evidence>
<evidence type="ECO:0000256" key="6">
    <source>
        <dbReference type="SAM" id="MobiDB-lite"/>
    </source>
</evidence>
<feature type="compositionally biased region" description="Low complexity" evidence="6">
    <location>
        <begin position="264"/>
        <end position="280"/>
    </location>
</feature>